<comment type="cofactor">
    <cofactor evidence="1 7">
        <name>heme</name>
        <dbReference type="ChEBI" id="CHEBI:30413"/>
    </cofactor>
</comment>
<keyword evidence="7 8" id="KW-0349">Heme</keyword>
<dbReference type="PANTHER" id="PTHR24287:SF17">
    <property type="entry name" value="P450, PUTATIVE (EUROFUNG)-RELATED"/>
    <property type="match status" value="1"/>
</dbReference>
<dbReference type="AlphaFoldDB" id="A0A6G1K6L1"/>
<evidence type="ECO:0000256" key="3">
    <source>
        <dbReference type="ARBA" id="ARBA00022723"/>
    </source>
</evidence>
<dbReference type="Proteomes" id="UP000799428">
    <property type="component" value="Unassembled WGS sequence"/>
</dbReference>
<dbReference type="OrthoDB" id="1470350at2759"/>
<dbReference type="InterPro" id="IPR017972">
    <property type="entry name" value="Cyt_P450_CS"/>
</dbReference>
<evidence type="ECO:0000256" key="1">
    <source>
        <dbReference type="ARBA" id="ARBA00001971"/>
    </source>
</evidence>
<keyword evidence="3 7" id="KW-0479">Metal-binding</keyword>
<dbReference type="SUPFAM" id="SSF48264">
    <property type="entry name" value="Cytochrome P450"/>
    <property type="match status" value="1"/>
</dbReference>
<dbReference type="Gene3D" id="1.10.630.10">
    <property type="entry name" value="Cytochrome P450"/>
    <property type="match status" value="1"/>
</dbReference>
<dbReference type="CDD" id="cd11063">
    <property type="entry name" value="CYP52"/>
    <property type="match status" value="1"/>
</dbReference>
<dbReference type="GO" id="GO:0016705">
    <property type="term" value="F:oxidoreductase activity, acting on paired donors, with incorporation or reduction of molecular oxygen"/>
    <property type="evidence" value="ECO:0007669"/>
    <property type="project" value="InterPro"/>
</dbReference>
<feature type="chain" id="PRO_5026054905" evidence="9">
    <location>
        <begin position="25"/>
        <end position="513"/>
    </location>
</feature>
<dbReference type="PROSITE" id="PS00086">
    <property type="entry name" value="CYTOCHROME_P450"/>
    <property type="match status" value="1"/>
</dbReference>
<evidence type="ECO:0000256" key="4">
    <source>
        <dbReference type="ARBA" id="ARBA00023002"/>
    </source>
</evidence>
<evidence type="ECO:0000256" key="5">
    <source>
        <dbReference type="ARBA" id="ARBA00023004"/>
    </source>
</evidence>
<keyword evidence="9" id="KW-0732">Signal</keyword>
<feature type="signal peptide" evidence="9">
    <location>
        <begin position="1"/>
        <end position="24"/>
    </location>
</feature>
<gene>
    <name evidence="10" type="ORF">K504DRAFT_456518</name>
</gene>
<name>A0A6G1K6L1_9PLEO</name>
<accession>A0A6G1K6L1</accession>
<evidence type="ECO:0000313" key="11">
    <source>
        <dbReference type="Proteomes" id="UP000799428"/>
    </source>
</evidence>
<reference evidence="10" key="1">
    <citation type="journal article" date="2020" name="Stud. Mycol.">
        <title>101 Dothideomycetes genomes: a test case for predicting lifestyles and emergence of pathogens.</title>
        <authorList>
            <person name="Haridas S."/>
            <person name="Albert R."/>
            <person name="Binder M."/>
            <person name="Bloem J."/>
            <person name="Labutti K."/>
            <person name="Salamov A."/>
            <person name="Andreopoulos B."/>
            <person name="Baker S."/>
            <person name="Barry K."/>
            <person name="Bills G."/>
            <person name="Bluhm B."/>
            <person name="Cannon C."/>
            <person name="Castanera R."/>
            <person name="Culley D."/>
            <person name="Daum C."/>
            <person name="Ezra D."/>
            <person name="Gonzalez J."/>
            <person name="Henrissat B."/>
            <person name="Kuo A."/>
            <person name="Liang C."/>
            <person name="Lipzen A."/>
            <person name="Lutzoni F."/>
            <person name="Magnuson J."/>
            <person name="Mondo S."/>
            <person name="Nolan M."/>
            <person name="Ohm R."/>
            <person name="Pangilinan J."/>
            <person name="Park H.-J."/>
            <person name="Ramirez L."/>
            <person name="Alfaro M."/>
            <person name="Sun H."/>
            <person name="Tritt A."/>
            <person name="Yoshinaga Y."/>
            <person name="Zwiers L.-H."/>
            <person name="Turgeon B."/>
            <person name="Goodwin S."/>
            <person name="Spatafora J."/>
            <person name="Crous P."/>
            <person name="Grigoriev I."/>
        </authorList>
    </citation>
    <scope>NUCLEOTIDE SEQUENCE</scope>
    <source>
        <strain evidence="10">CBS 279.74</strain>
    </source>
</reference>
<dbReference type="PANTHER" id="PTHR24287">
    <property type="entry name" value="P450, PUTATIVE (EUROFUNG)-RELATED"/>
    <property type="match status" value="1"/>
</dbReference>
<dbReference type="GO" id="GO:0004497">
    <property type="term" value="F:monooxygenase activity"/>
    <property type="evidence" value="ECO:0007669"/>
    <property type="project" value="UniProtKB-KW"/>
</dbReference>
<evidence type="ECO:0000256" key="9">
    <source>
        <dbReference type="SAM" id="SignalP"/>
    </source>
</evidence>
<dbReference type="InterPro" id="IPR002401">
    <property type="entry name" value="Cyt_P450_E_grp-I"/>
</dbReference>
<comment type="similarity">
    <text evidence="2 8">Belongs to the cytochrome P450 family.</text>
</comment>
<keyword evidence="5 7" id="KW-0408">Iron</keyword>
<sequence length="513" mass="58603">MAIISLARLALGLAALFLARRVYWEATTGAHRRALIKQHGCLPPRKVKQRDPILGIDLFLSNIKAYKEHRLLAFWQSALTDYNAHTLMVTILGQTIYFTDDPENVKTMLATKFDDWSIGSVRIAQFRAFLGMGIFTNEGPAWKHSRDLLRPCFERSQVADVSMMEKHTKRLVEMIPKDGTTVDLAPLFHQLTLDVSTDHLLGRSTNSLDPKAEDNCEEFVEAFEYCQNPAKDNESWFRILTLFLPDRHFNRCVRILQKFVDDIIESEMSSRATKSESTPQRYVLLDELLSQTDDPRRVRSELLNILLAGRDTTASLLTNIFWELPHHPEIMERLRSEMAEHMTGPEPPTYEQLKDMKYLKAIITESQRMYPIVPQNSREATRDTVLPRGGGPDGTWPLLIPKGALVSWLSYSMHRRPDIYGADAETFNPSRWLDGEHHESSPLRPQWGYLPFNGGPRICIGQQFALTETAYTVVRLMQEFATMESRDDDDVWKEKLSITCTSLGGAKVGLTAF</sequence>
<evidence type="ECO:0000256" key="7">
    <source>
        <dbReference type="PIRSR" id="PIRSR602401-1"/>
    </source>
</evidence>
<feature type="binding site" description="axial binding residue" evidence="7">
    <location>
        <position position="459"/>
    </location>
    <ligand>
        <name>heme</name>
        <dbReference type="ChEBI" id="CHEBI:30413"/>
    </ligand>
    <ligandPart>
        <name>Fe</name>
        <dbReference type="ChEBI" id="CHEBI:18248"/>
    </ligandPart>
</feature>
<protein>
    <submittedName>
        <fullName evidence="10">Cytochrome P450 52A1</fullName>
    </submittedName>
</protein>
<dbReference type="PRINTS" id="PR00463">
    <property type="entry name" value="EP450I"/>
</dbReference>
<dbReference type="GO" id="GO:0005506">
    <property type="term" value="F:iron ion binding"/>
    <property type="evidence" value="ECO:0007669"/>
    <property type="project" value="InterPro"/>
</dbReference>
<dbReference type="InterPro" id="IPR047146">
    <property type="entry name" value="Cyt_P450_E_CYP52_fungi"/>
</dbReference>
<evidence type="ECO:0000256" key="2">
    <source>
        <dbReference type="ARBA" id="ARBA00010617"/>
    </source>
</evidence>
<dbReference type="InterPro" id="IPR001128">
    <property type="entry name" value="Cyt_P450"/>
</dbReference>
<proteinExistence type="inferred from homology"/>
<keyword evidence="6 8" id="KW-0503">Monooxygenase</keyword>
<evidence type="ECO:0000313" key="10">
    <source>
        <dbReference type="EMBL" id="KAF2708526.1"/>
    </source>
</evidence>
<organism evidence="10 11">
    <name type="scientific">Pleomassaria siparia CBS 279.74</name>
    <dbReference type="NCBI Taxonomy" id="1314801"/>
    <lineage>
        <taxon>Eukaryota</taxon>
        <taxon>Fungi</taxon>
        <taxon>Dikarya</taxon>
        <taxon>Ascomycota</taxon>
        <taxon>Pezizomycotina</taxon>
        <taxon>Dothideomycetes</taxon>
        <taxon>Pleosporomycetidae</taxon>
        <taxon>Pleosporales</taxon>
        <taxon>Pleomassariaceae</taxon>
        <taxon>Pleomassaria</taxon>
    </lineage>
</organism>
<keyword evidence="4 8" id="KW-0560">Oxidoreductase</keyword>
<dbReference type="EMBL" id="MU005772">
    <property type="protein sequence ID" value="KAF2708526.1"/>
    <property type="molecule type" value="Genomic_DNA"/>
</dbReference>
<dbReference type="Pfam" id="PF00067">
    <property type="entry name" value="p450"/>
    <property type="match status" value="1"/>
</dbReference>
<evidence type="ECO:0000256" key="8">
    <source>
        <dbReference type="RuleBase" id="RU000461"/>
    </source>
</evidence>
<dbReference type="PRINTS" id="PR00385">
    <property type="entry name" value="P450"/>
</dbReference>
<evidence type="ECO:0000256" key="6">
    <source>
        <dbReference type="ARBA" id="ARBA00023033"/>
    </source>
</evidence>
<keyword evidence="11" id="KW-1185">Reference proteome</keyword>
<dbReference type="InterPro" id="IPR036396">
    <property type="entry name" value="Cyt_P450_sf"/>
</dbReference>
<dbReference type="GO" id="GO:0020037">
    <property type="term" value="F:heme binding"/>
    <property type="evidence" value="ECO:0007669"/>
    <property type="project" value="InterPro"/>
</dbReference>